<dbReference type="EMBL" id="JAPDFW010000062">
    <property type="protein sequence ID" value="KAJ5076260.1"/>
    <property type="molecule type" value="Genomic_DNA"/>
</dbReference>
<name>A0A9Q0LQV3_ANAIG</name>
<dbReference type="AlphaFoldDB" id="A0A9Q0LQV3"/>
<keyword evidence="2" id="KW-1185">Reference proteome</keyword>
<comment type="caution">
    <text evidence="1">The sequence shown here is derived from an EMBL/GenBank/DDBJ whole genome shotgun (WGS) entry which is preliminary data.</text>
</comment>
<sequence length="132" mass="15558">MTTFETKHQIKEIYVCEDSTTDFSLSGDNDEELKSDYFEFLKSLKNKSLFGEMKTRKRYTRFHLQKTLQLMGYKPHHALRITVSNKTSIYVCEDSVSDFSLSGDNDEEFKFINLVFIFKNFQLMGYKPHHAS</sequence>
<evidence type="ECO:0000313" key="1">
    <source>
        <dbReference type="EMBL" id="KAJ5076260.1"/>
    </source>
</evidence>
<accession>A0A9Q0LQV3</accession>
<reference evidence="1" key="1">
    <citation type="submission" date="2022-10" db="EMBL/GenBank/DDBJ databases">
        <title>Novel sulphate-reducing endosymbionts in the free-living metamonad Anaeramoeba.</title>
        <authorList>
            <person name="Jerlstrom-Hultqvist J."/>
            <person name="Cepicka I."/>
            <person name="Gallot-Lavallee L."/>
            <person name="Salas-Leiva D."/>
            <person name="Curtis B.A."/>
            <person name="Zahonova K."/>
            <person name="Pipaliya S."/>
            <person name="Dacks J."/>
            <person name="Roger A.J."/>
        </authorList>
    </citation>
    <scope>NUCLEOTIDE SEQUENCE</scope>
    <source>
        <strain evidence="1">BMAN</strain>
    </source>
</reference>
<gene>
    <name evidence="1" type="ORF">M0811_06539</name>
</gene>
<organism evidence="1 2">
    <name type="scientific">Anaeramoeba ignava</name>
    <name type="common">Anaerobic marine amoeba</name>
    <dbReference type="NCBI Taxonomy" id="1746090"/>
    <lineage>
        <taxon>Eukaryota</taxon>
        <taxon>Metamonada</taxon>
        <taxon>Anaeramoebidae</taxon>
        <taxon>Anaeramoeba</taxon>
    </lineage>
</organism>
<protein>
    <submittedName>
        <fullName evidence="1">P-loop ntpase domain-containing protein lpa1</fullName>
    </submittedName>
</protein>
<dbReference type="Proteomes" id="UP001149090">
    <property type="component" value="Unassembled WGS sequence"/>
</dbReference>
<evidence type="ECO:0000313" key="2">
    <source>
        <dbReference type="Proteomes" id="UP001149090"/>
    </source>
</evidence>
<proteinExistence type="predicted"/>